<feature type="coiled-coil region" evidence="4">
    <location>
        <begin position="775"/>
        <end position="862"/>
    </location>
</feature>
<dbReference type="EMBL" id="JARPZN010000002">
    <property type="protein sequence ID" value="MDT2689402.1"/>
    <property type="molecule type" value="Genomic_DNA"/>
</dbReference>
<protein>
    <recommendedName>
        <fullName evidence="3">Nuclease SbcCD subunit C</fullName>
    </recommendedName>
</protein>
<dbReference type="AlphaFoldDB" id="A0A376H0S9"/>
<dbReference type="PANTHER" id="PTHR32114:SF2">
    <property type="entry name" value="ABC TRANSPORTER ABCH.3"/>
    <property type="match status" value="1"/>
</dbReference>
<evidence type="ECO:0000259" key="5">
    <source>
        <dbReference type="Pfam" id="PF13476"/>
    </source>
</evidence>
<feature type="coiled-coil region" evidence="4">
    <location>
        <begin position="378"/>
        <end position="412"/>
    </location>
</feature>
<dbReference type="GO" id="GO:0016887">
    <property type="term" value="F:ATP hydrolysis activity"/>
    <property type="evidence" value="ECO:0007669"/>
    <property type="project" value="InterPro"/>
</dbReference>
<dbReference type="InterPro" id="IPR038729">
    <property type="entry name" value="Rad50/SbcC_AAA"/>
</dbReference>
<evidence type="ECO:0000256" key="2">
    <source>
        <dbReference type="ARBA" id="ARBA00011322"/>
    </source>
</evidence>
<evidence type="ECO:0000256" key="1">
    <source>
        <dbReference type="ARBA" id="ARBA00006930"/>
    </source>
</evidence>
<evidence type="ECO:0000313" key="6">
    <source>
        <dbReference type="EMBL" id="MDT2689402.1"/>
    </source>
</evidence>
<evidence type="ECO:0000313" key="7">
    <source>
        <dbReference type="EMBL" id="STD82754.1"/>
    </source>
</evidence>
<comment type="subunit">
    <text evidence="2">Heterodimer of SbcC and SbcD.</text>
</comment>
<dbReference type="GO" id="GO:0006302">
    <property type="term" value="P:double-strand break repair"/>
    <property type="evidence" value="ECO:0007669"/>
    <property type="project" value="InterPro"/>
</dbReference>
<dbReference type="GO" id="GO:0004527">
    <property type="term" value="F:exonuclease activity"/>
    <property type="evidence" value="ECO:0007669"/>
    <property type="project" value="UniProtKB-KW"/>
</dbReference>
<dbReference type="EMBL" id="UFYW01000001">
    <property type="protein sequence ID" value="STD82754.1"/>
    <property type="molecule type" value="Genomic_DNA"/>
</dbReference>
<name>A0A376H0S9_ENTGA</name>
<dbReference type="Proteomes" id="UP000254807">
    <property type="component" value="Unassembled WGS sequence"/>
</dbReference>
<sequence>MQPRKLIMKNFGPYIHEELDFGDFQEGGLFLVSGKTGAGKTTIFDGMTFALFGETSGNLRSGKEMRSTFASPTEETSVRFSFDHQHLHYEIERRPEQVLAKKRGDGVTNQAAKVRLTIYDQQGKERKQISKKNEVDTFIKDLLQLDAKQFFQIILLPQGEFRNFLIASSNEKEKVLRNIFGTEMYQRFNEWLKEQVKKQTKQIEKQQTAADHLVTRFEWTEPATPVSLVETLAYWQTDLEKQRSHQQTIEAKKAQAEQEKKTAQEAFYLAKEIHKALAEQQELSQQAANLAAKESQILDDKLRLQQLDWASEHQEILRQKDERAAEVAQAIQQLTFNQQSLEQWQESQEIWDKSREVQVDRKDEHTAAKQRLQMLAQLKPLAEQVQQQEKQVASLQETVTQQEKQALHLREQQNLTMNQEQGLKEEIQKHSIYQVQEVQLVRGENLLNQWQMLKKEEQQLTDTQQQLTDQQRKLHEEQQQLVSKYDELTEELVQEKSRNAKMQIARLSLLLVEGEPCPVCGSLEHPAAQKHTEYSNEEIIDSEQQLESLENQLQQVGEDRSTNLLLLEQVNDQFQTIQQKMSALKEKQQTTYQTLREILQPLMENMLGQTVLKEEAGKEPADPLLTEELTEKEIATTYFKCQQINQQLKEQFALDSQKLTDVQANSQHLTEELTALEASLKTASDALRLEEGKLSSLKEQTEGVSLEQLNEEQEQLAALSSRLAALIEADQLEEQRLKEQYTILTEQQRNLQQFLVDKQQAAQLAQERLEEVLPAECTEQQMRSLLNDLEERQALRRTIETYEQQQRFVQQRQLELAQFLQNKAVPDLEVLQEQVDQSEAAVEQLQEQVIRGKEQIKQNQRLFEELQIIYQQNTKQLEKISHLQQLSEVINGENEKKTSLERYVLQRFLTEILEVANVRLARLTRGRYQFELADKVGSYRSSTGLEIDIYDDNAGSLRRAHTLSGGESFIAALALAISLADVIQNRSGGIEIEALFIDEGFGSLDEESLEMAMEALEMIENEGRMIGIISHVRELRERILQQVVVQTDGSGQSKIRTKL</sequence>
<keyword evidence="7" id="KW-0269">Exonuclease</keyword>
<dbReference type="OrthoDB" id="9795626at2"/>
<keyword evidence="8" id="KW-1185">Reference proteome</keyword>
<feature type="domain" description="Rad50/SbcC-type AAA" evidence="5">
    <location>
        <begin position="5"/>
        <end position="256"/>
    </location>
</feature>
<accession>A0A376H0S9</accession>
<feature type="coiled-coil region" evidence="4">
    <location>
        <begin position="659"/>
        <end position="747"/>
    </location>
</feature>
<dbReference type="Proteomes" id="UP001183682">
    <property type="component" value="Unassembled WGS sequence"/>
</dbReference>
<keyword evidence="7" id="KW-0540">Nuclease</keyword>
<reference evidence="6" key="2">
    <citation type="submission" date="2023-03" db="EMBL/GenBank/DDBJ databases">
        <authorList>
            <person name="Shen W."/>
            <person name="Cai J."/>
        </authorList>
    </citation>
    <scope>NUCLEOTIDE SEQUENCE</scope>
    <source>
        <strain evidence="6">K69-2</strain>
    </source>
</reference>
<feature type="coiled-coil region" evidence="4">
    <location>
        <begin position="239"/>
        <end position="293"/>
    </location>
</feature>
<dbReference type="RefSeq" id="WP_060815692.1">
    <property type="nucleotide sequence ID" value="NZ_JARPZN010000002.1"/>
</dbReference>
<keyword evidence="4" id="KW-0175">Coiled coil</keyword>
<dbReference type="InterPro" id="IPR027417">
    <property type="entry name" value="P-loop_NTPase"/>
</dbReference>
<evidence type="ECO:0000256" key="3">
    <source>
        <dbReference type="ARBA" id="ARBA00013368"/>
    </source>
</evidence>
<dbReference type="PANTHER" id="PTHR32114">
    <property type="entry name" value="ABC TRANSPORTER ABCH.3"/>
    <property type="match status" value="1"/>
</dbReference>
<organism evidence="7 8">
    <name type="scientific">Enterococcus gallinarum</name>
    <dbReference type="NCBI Taxonomy" id="1353"/>
    <lineage>
        <taxon>Bacteria</taxon>
        <taxon>Bacillati</taxon>
        <taxon>Bacillota</taxon>
        <taxon>Bacilli</taxon>
        <taxon>Lactobacillales</taxon>
        <taxon>Enterococcaceae</taxon>
        <taxon>Enterococcus</taxon>
    </lineage>
</organism>
<evidence type="ECO:0000256" key="4">
    <source>
        <dbReference type="SAM" id="Coils"/>
    </source>
</evidence>
<dbReference type="Pfam" id="PF13558">
    <property type="entry name" value="SbcC_Walker_B"/>
    <property type="match status" value="1"/>
</dbReference>
<proteinExistence type="inferred from homology"/>
<dbReference type="Gene3D" id="3.40.50.300">
    <property type="entry name" value="P-loop containing nucleotide triphosphate hydrolases"/>
    <property type="match status" value="2"/>
</dbReference>
<evidence type="ECO:0000313" key="8">
    <source>
        <dbReference type="Proteomes" id="UP000254807"/>
    </source>
</evidence>
<keyword evidence="7" id="KW-0378">Hydrolase</keyword>
<feature type="coiled-coil region" evidence="4">
    <location>
        <begin position="453"/>
        <end position="505"/>
    </location>
</feature>
<comment type="similarity">
    <text evidence="1">Belongs to the SMC family. SbcC subfamily.</text>
</comment>
<feature type="coiled-coil region" evidence="4">
    <location>
        <begin position="532"/>
        <end position="587"/>
    </location>
</feature>
<dbReference type="SUPFAM" id="SSF52540">
    <property type="entry name" value="P-loop containing nucleoside triphosphate hydrolases"/>
    <property type="match status" value="2"/>
</dbReference>
<reference evidence="7 8" key="1">
    <citation type="submission" date="2018-06" db="EMBL/GenBank/DDBJ databases">
        <authorList>
            <consortium name="Pathogen Informatics"/>
            <person name="Doyle S."/>
        </authorList>
    </citation>
    <scope>NUCLEOTIDE SEQUENCE [LARGE SCALE GENOMIC DNA]</scope>
    <source>
        <strain evidence="7 8">NCTC12360</strain>
    </source>
</reference>
<gene>
    <name evidence="7" type="primary">sbcC</name>
    <name evidence="7" type="ORF">NCTC12360_01190</name>
    <name evidence="6" type="ORF">P7E30_04145</name>
</gene>
<dbReference type="Pfam" id="PF13476">
    <property type="entry name" value="AAA_23"/>
    <property type="match status" value="1"/>
</dbReference>